<evidence type="ECO:0000256" key="5">
    <source>
        <dbReference type="PIRSR" id="PIRSR000097-2"/>
    </source>
</evidence>
<dbReference type="EMBL" id="DVGK01000149">
    <property type="protein sequence ID" value="HIR14780.1"/>
    <property type="molecule type" value="Genomic_DNA"/>
</dbReference>
<dbReference type="PANTHER" id="PTHR43827">
    <property type="entry name" value="2,5-DIKETO-D-GLUCONIC ACID REDUCTASE"/>
    <property type="match status" value="1"/>
</dbReference>
<dbReference type="InterPro" id="IPR018170">
    <property type="entry name" value="Aldo/ket_reductase_CS"/>
</dbReference>
<dbReference type="InterPro" id="IPR020471">
    <property type="entry name" value="AKR"/>
</dbReference>
<evidence type="ECO:0000256" key="1">
    <source>
        <dbReference type="ARBA" id="ARBA00007905"/>
    </source>
</evidence>
<evidence type="ECO:0000256" key="2">
    <source>
        <dbReference type="ARBA" id="ARBA00022857"/>
    </source>
</evidence>
<name>A0A9D1ADS9_9FIRM</name>
<evidence type="ECO:0000256" key="3">
    <source>
        <dbReference type="ARBA" id="ARBA00023002"/>
    </source>
</evidence>
<organism evidence="8 9">
    <name type="scientific">Candidatus Choladousia intestinavium</name>
    <dbReference type="NCBI Taxonomy" id="2840727"/>
    <lineage>
        <taxon>Bacteria</taxon>
        <taxon>Bacillati</taxon>
        <taxon>Bacillota</taxon>
        <taxon>Clostridia</taxon>
        <taxon>Lachnospirales</taxon>
        <taxon>Lachnospiraceae</taxon>
        <taxon>Lachnospiraceae incertae sedis</taxon>
        <taxon>Candidatus Choladousia</taxon>
    </lineage>
</organism>
<dbReference type="PROSITE" id="PS00063">
    <property type="entry name" value="ALDOKETO_REDUCTASE_3"/>
    <property type="match status" value="1"/>
</dbReference>
<accession>A0A9D1ADS9</accession>
<evidence type="ECO:0000256" key="4">
    <source>
        <dbReference type="PIRSR" id="PIRSR000097-1"/>
    </source>
</evidence>
<gene>
    <name evidence="8" type="ORF">IAB31_12760</name>
</gene>
<evidence type="ECO:0000256" key="6">
    <source>
        <dbReference type="PIRSR" id="PIRSR000097-3"/>
    </source>
</evidence>
<evidence type="ECO:0000259" key="7">
    <source>
        <dbReference type="Pfam" id="PF00248"/>
    </source>
</evidence>
<dbReference type="Gene3D" id="3.20.20.100">
    <property type="entry name" value="NADP-dependent oxidoreductase domain"/>
    <property type="match status" value="1"/>
</dbReference>
<dbReference type="GO" id="GO:0016616">
    <property type="term" value="F:oxidoreductase activity, acting on the CH-OH group of donors, NAD or NADP as acceptor"/>
    <property type="evidence" value="ECO:0007669"/>
    <property type="project" value="UniProtKB-ARBA"/>
</dbReference>
<dbReference type="PANTHER" id="PTHR43827:SF3">
    <property type="entry name" value="NADP-DEPENDENT OXIDOREDUCTASE DOMAIN-CONTAINING PROTEIN"/>
    <property type="match status" value="1"/>
</dbReference>
<dbReference type="InterPro" id="IPR023210">
    <property type="entry name" value="NADP_OxRdtase_dom"/>
</dbReference>
<dbReference type="PRINTS" id="PR00069">
    <property type="entry name" value="ALDKETRDTASE"/>
</dbReference>
<dbReference type="SUPFAM" id="SSF51430">
    <property type="entry name" value="NAD(P)-linked oxidoreductase"/>
    <property type="match status" value="1"/>
</dbReference>
<feature type="active site" description="Proton donor" evidence="4">
    <location>
        <position position="46"/>
    </location>
</feature>
<dbReference type="AlphaFoldDB" id="A0A9D1ADS9"/>
<reference evidence="8" key="2">
    <citation type="journal article" date="2021" name="PeerJ">
        <title>Extensive microbial diversity within the chicken gut microbiome revealed by metagenomics and culture.</title>
        <authorList>
            <person name="Gilroy R."/>
            <person name="Ravi A."/>
            <person name="Getino M."/>
            <person name="Pursley I."/>
            <person name="Horton D.L."/>
            <person name="Alikhan N.F."/>
            <person name="Baker D."/>
            <person name="Gharbi K."/>
            <person name="Hall N."/>
            <person name="Watson M."/>
            <person name="Adriaenssens E.M."/>
            <person name="Foster-Nyarko E."/>
            <person name="Jarju S."/>
            <person name="Secka A."/>
            <person name="Antonio M."/>
            <person name="Oren A."/>
            <person name="Chaudhuri R.R."/>
            <person name="La Ragione R."/>
            <person name="Hildebrand F."/>
            <person name="Pallen M.J."/>
        </authorList>
    </citation>
    <scope>NUCLEOTIDE SEQUENCE</scope>
    <source>
        <strain evidence="8">ChiSjej4B22-8148</strain>
    </source>
</reference>
<proteinExistence type="inferred from homology"/>
<dbReference type="InterPro" id="IPR036812">
    <property type="entry name" value="NAD(P)_OxRdtase_dom_sf"/>
</dbReference>
<protein>
    <submittedName>
        <fullName evidence="8">Aldo/keto reductase</fullName>
    </submittedName>
</protein>
<evidence type="ECO:0000313" key="8">
    <source>
        <dbReference type="EMBL" id="HIR14780.1"/>
    </source>
</evidence>
<evidence type="ECO:0000313" key="9">
    <source>
        <dbReference type="Proteomes" id="UP000886757"/>
    </source>
</evidence>
<sequence length="276" mass="32033">MIKLNNGLEIPGIGLGFWESRGDEAVKAVCMGTEAGYRRIDTAMYYKNEDQVGEGIRRCGIPREELFIDTKLWYEDMCQGRQEETFYKSLENLGLDYVDVYFLHWPIGEVTASWRVLERLYEQGKIRAIAVSNFQRVHLEQLLLRANVCPAINQIESNPLFQQNEVIEFCHREGIMPEAWGPLGKGRDLDQPVLKALGEKYGKSPAQIVLRWHLQRGVMAIPKSVHRERIFENIDVYDFSLSREDMDQISALETGVSKRGYEKKYRFHEICEDTVY</sequence>
<feature type="site" description="Lowers pKa of active site Tyr" evidence="6">
    <location>
        <position position="71"/>
    </location>
</feature>
<reference evidence="8" key="1">
    <citation type="submission" date="2020-10" db="EMBL/GenBank/DDBJ databases">
        <authorList>
            <person name="Gilroy R."/>
        </authorList>
    </citation>
    <scope>NUCLEOTIDE SEQUENCE</scope>
    <source>
        <strain evidence="8">ChiSjej4B22-8148</strain>
    </source>
</reference>
<comment type="caution">
    <text evidence="8">The sequence shown here is derived from an EMBL/GenBank/DDBJ whole genome shotgun (WGS) entry which is preliminary data.</text>
</comment>
<feature type="binding site" evidence="5">
    <location>
        <position position="104"/>
    </location>
    <ligand>
        <name>substrate</name>
    </ligand>
</feature>
<dbReference type="PIRSF" id="PIRSF000097">
    <property type="entry name" value="AKR"/>
    <property type="match status" value="1"/>
</dbReference>
<feature type="domain" description="NADP-dependent oxidoreductase" evidence="7">
    <location>
        <begin position="13"/>
        <end position="252"/>
    </location>
</feature>
<comment type="similarity">
    <text evidence="1">Belongs to the aldo/keto reductase family.</text>
</comment>
<keyword evidence="2" id="KW-0521">NADP</keyword>
<dbReference type="Pfam" id="PF00248">
    <property type="entry name" value="Aldo_ket_red"/>
    <property type="match status" value="1"/>
</dbReference>
<dbReference type="Proteomes" id="UP000886757">
    <property type="component" value="Unassembled WGS sequence"/>
</dbReference>
<dbReference type="FunFam" id="3.20.20.100:FF:000015">
    <property type="entry name" value="Oxidoreductase, aldo/keto reductase family"/>
    <property type="match status" value="1"/>
</dbReference>
<keyword evidence="3" id="KW-0560">Oxidoreductase</keyword>